<dbReference type="Pfam" id="PF14111">
    <property type="entry name" value="DUF4283"/>
    <property type="match status" value="1"/>
</dbReference>
<comment type="caution">
    <text evidence="3">The sequence shown here is derived from an EMBL/GenBank/DDBJ whole genome shotgun (WGS) entry which is preliminary data.</text>
</comment>
<evidence type="ECO:0000313" key="3">
    <source>
        <dbReference type="EMBL" id="GAV92077.1"/>
    </source>
</evidence>
<protein>
    <submittedName>
        <fullName evidence="3">DUF4283 domain-containing protein/zf-CCHC_4 domain-containing protein</fullName>
    </submittedName>
</protein>
<proteinExistence type="predicted"/>
<organism evidence="3 4">
    <name type="scientific">Cephalotus follicularis</name>
    <name type="common">Albany pitcher plant</name>
    <dbReference type="NCBI Taxonomy" id="3775"/>
    <lineage>
        <taxon>Eukaryota</taxon>
        <taxon>Viridiplantae</taxon>
        <taxon>Streptophyta</taxon>
        <taxon>Embryophyta</taxon>
        <taxon>Tracheophyta</taxon>
        <taxon>Spermatophyta</taxon>
        <taxon>Magnoliopsida</taxon>
        <taxon>eudicotyledons</taxon>
        <taxon>Gunneridae</taxon>
        <taxon>Pentapetalae</taxon>
        <taxon>rosids</taxon>
        <taxon>fabids</taxon>
        <taxon>Oxalidales</taxon>
        <taxon>Cephalotaceae</taxon>
        <taxon>Cephalotus</taxon>
    </lineage>
</organism>
<dbReference type="EMBL" id="BDDD01008713">
    <property type="protein sequence ID" value="GAV92077.1"/>
    <property type="molecule type" value="Genomic_DNA"/>
</dbReference>
<dbReference type="Proteomes" id="UP000187406">
    <property type="component" value="Unassembled WGS sequence"/>
</dbReference>
<evidence type="ECO:0000313" key="4">
    <source>
        <dbReference type="Proteomes" id="UP000187406"/>
    </source>
</evidence>
<dbReference type="PANTHER" id="PTHR31286">
    <property type="entry name" value="GLYCINE-RICH CELL WALL STRUCTURAL PROTEIN 1.8-LIKE"/>
    <property type="match status" value="1"/>
</dbReference>
<evidence type="ECO:0000259" key="2">
    <source>
        <dbReference type="Pfam" id="PF14392"/>
    </source>
</evidence>
<reference evidence="4" key="1">
    <citation type="submission" date="2016-04" db="EMBL/GenBank/DDBJ databases">
        <title>Cephalotus genome sequencing.</title>
        <authorList>
            <person name="Fukushima K."/>
            <person name="Hasebe M."/>
            <person name="Fang X."/>
        </authorList>
    </citation>
    <scope>NUCLEOTIDE SEQUENCE [LARGE SCALE GENOMIC DNA]</scope>
    <source>
        <strain evidence="4">cv. St1</strain>
    </source>
</reference>
<sequence>MRSRWKLSYRDRFRDLKKNLLLIIFNCKEDKDIVLTGGPWLFDKSILLLKKLKKEISAEEAEFCADSLWIRVFGVPYLRFSKEVGEVIGNSIGKFEDGELINGKGNNGTYMRLRIKIDVRNPLKRGMNLSYGTDGKAWLQFRYERLPNFYFVCDTMGHVDEECKQENHDQDMGKEVSLQYGHWLRVESERMGRERVSGGLRGWVGKGLVVA</sequence>
<accession>A0A1Q3DHV6</accession>
<dbReference type="InterPro" id="IPR025558">
    <property type="entry name" value="DUF4283"/>
</dbReference>
<feature type="domain" description="DUF4283" evidence="1">
    <location>
        <begin position="3"/>
        <end position="59"/>
    </location>
</feature>
<dbReference type="AlphaFoldDB" id="A0A1Q3DHV6"/>
<feature type="domain" description="Zinc knuckle CX2CX4HX4C" evidence="2">
    <location>
        <begin position="117"/>
        <end position="164"/>
    </location>
</feature>
<evidence type="ECO:0000259" key="1">
    <source>
        <dbReference type="Pfam" id="PF14111"/>
    </source>
</evidence>
<dbReference type="InterPro" id="IPR040256">
    <property type="entry name" value="At4g02000-like"/>
</dbReference>
<dbReference type="InterPro" id="IPR025836">
    <property type="entry name" value="Zn_knuckle_CX2CX4HX4C"/>
</dbReference>
<dbReference type="FunCoup" id="A0A1Q3DHV6">
    <property type="interactions" value="3"/>
</dbReference>
<dbReference type="PANTHER" id="PTHR31286:SF178">
    <property type="entry name" value="DUF4283 DOMAIN-CONTAINING PROTEIN"/>
    <property type="match status" value="1"/>
</dbReference>
<dbReference type="Pfam" id="PF14392">
    <property type="entry name" value="zf-CCHC_4"/>
    <property type="match status" value="1"/>
</dbReference>
<dbReference type="OrthoDB" id="1707487at2759"/>
<name>A0A1Q3DHV6_CEPFO</name>
<dbReference type="InParanoid" id="A0A1Q3DHV6"/>
<keyword evidence="4" id="KW-1185">Reference proteome</keyword>
<gene>
    <name evidence="3" type="ORF">CFOL_v3_35461</name>
</gene>